<dbReference type="InterPro" id="IPR001138">
    <property type="entry name" value="Zn2Cys6_DnaBD"/>
</dbReference>
<sequence>MRTSQRRSLACVECTKRKVKCDKQVPCSRCSRLQLQCYREKVRLKRSVLQHESQIDFLNEIITDLETSAQQLVLSTTIGKLKARVQLLQFGDEQISQGSREGTPIAPVSETLPAQTHEPESNPRAVHHEGDPSLITALEHLAWGRVSRNCFPHRTCRCEHRKLALPGVHISQEMGLPFVPDNQDARSLIQFHLQHLAWHHNCLHGPTFSEQCENFWISGVVDHPLWLALYFSVLSATVFAIQNSQKSKNLVELGDDLPQAQELFSSMTNVLFRFQFLSDLNIYSAQAIAISTEVAHNLGQSQLNATLFNAAVRIAECLGLHRIEDTAEEDWATKAERETGKRVWCQVTIQDHFAIPFTESYTISPGHVSTTFPSNADDHDLIDQPENVPTVSSYVRVLSKMASLMPEMLDGLGPAKNARPLQEQYMHILSIDRRMRETVKTFPSFFLRQDSEKEIHFPWLGVARKSLAITAAEKIIMIHRPFLFRSFQMPLYAFTRKTCTAAATTILREHEALVVADDLSIWTHTAFCITAAVILCFEIYHGSETDPTSADIHRVNVLATRSRLVTRTSDLLAQRGVVLIDSLLEQRQNNAIAAGASMVDFDYIAAALYPMNDGQAQKHGITANEATAADAGQSGDFLADHGYIDAGFDSWFNEMFLDTNIYFDS</sequence>
<dbReference type="STRING" id="1229662.W3WTT8"/>
<accession>W3WTT8</accession>
<dbReference type="InParanoid" id="W3WTT8"/>
<dbReference type="GO" id="GO:0005634">
    <property type="term" value="C:nucleus"/>
    <property type="evidence" value="ECO:0007669"/>
    <property type="project" value="UniProtKB-SubCell"/>
</dbReference>
<dbReference type="Pfam" id="PF00172">
    <property type="entry name" value="Zn_clus"/>
    <property type="match status" value="1"/>
</dbReference>
<evidence type="ECO:0000259" key="3">
    <source>
        <dbReference type="PROSITE" id="PS50048"/>
    </source>
</evidence>
<protein>
    <recommendedName>
        <fullName evidence="3">Zn(2)-C6 fungal-type domain-containing protein</fullName>
    </recommendedName>
</protein>
<dbReference type="InterPro" id="IPR050613">
    <property type="entry name" value="Sec_Metabolite_Reg"/>
</dbReference>
<dbReference type="SMART" id="SM00066">
    <property type="entry name" value="GAL4"/>
    <property type="match status" value="1"/>
</dbReference>
<organism evidence="4 5">
    <name type="scientific">Pestalotiopsis fici (strain W106-1 / CGMCC3.15140)</name>
    <dbReference type="NCBI Taxonomy" id="1229662"/>
    <lineage>
        <taxon>Eukaryota</taxon>
        <taxon>Fungi</taxon>
        <taxon>Dikarya</taxon>
        <taxon>Ascomycota</taxon>
        <taxon>Pezizomycotina</taxon>
        <taxon>Sordariomycetes</taxon>
        <taxon>Xylariomycetidae</taxon>
        <taxon>Amphisphaeriales</taxon>
        <taxon>Sporocadaceae</taxon>
        <taxon>Pestalotiopsis</taxon>
    </lineage>
</organism>
<evidence type="ECO:0000313" key="4">
    <source>
        <dbReference type="EMBL" id="ETS77214.1"/>
    </source>
</evidence>
<dbReference type="GeneID" id="19276101"/>
<feature type="domain" description="Zn(2)-C6 fungal-type" evidence="3">
    <location>
        <begin position="10"/>
        <end position="37"/>
    </location>
</feature>
<dbReference type="GO" id="GO:0000981">
    <property type="term" value="F:DNA-binding transcription factor activity, RNA polymerase II-specific"/>
    <property type="evidence" value="ECO:0007669"/>
    <property type="project" value="InterPro"/>
</dbReference>
<reference evidence="5" key="1">
    <citation type="journal article" date="2015" name="BMC Genomics">
        <title>Genomic and transcriptomic analysis of the endophytic fungus Pestalotiopsis fici reveals its lifestyle and high potential for synthesis of natural products.</title>
        <authorList>
            <person name="Wang X."/>
            <person name="Zhang X."/>
            <person name="Liu L."/>
            <person name="Xiang M."/>
            <person name="Wang W."/>
            <person name="Sun X."/>
            <person name="Che Y."/>
            <person name="Guo L."/>
            <person name="Liu G."/>
            <person name="Guo L."/>
            <person name="Wang C."/>
            <person name="Yin W.B."/>
            <person name="Stadler M."/>
            <person name="Zhang X."/>
            <person name="Liu X."/>
        </authorList>
    </citation>
    <scope>NUCLEOTIDE SEQUENCE [LARGE SCALE GENOMIC DNA]</scope>
    <source>
        <strain evidence="5">W106-1 / CGMCC3.15140</strain>
    </source>
</reference>
<dbReference type="HOGENOM" id="CLU_013987_1_0_1"/>
<proteinExistence type="predicted"/>
<dbReference type="AlphaFoldDB" id="W3WTT8"/>
<dbReference type="SUPFAM" id="SSF57701">
    <property type="entry name" value="Zn2/Cys6 DNA-binding domain"/>
    <property type="match status" value="1"/>
</dbReference>
<gene>
    <name evidence="4" type="ORF">PFICI_11088</name>
</gene>
<dbReference type="CDD" id="cd12148">
    <property type="entry name" value="fungal_TF_MHR"/>
    <property type="match status" value="1"/>
</dbReference>
<dbReference type="RefSeq" id="XP_007837860.1">
    <property type="nucleotide sequence ID" value="XM_007839669.1"/>
</dbReference>
<evidence type="ECO:0000256" key="2">
    <source>
        <dbReference type="ARBA" id="ARBA00023242"/>
    </source>
</evidence>
<dbReference type="eggNOG" id="ENOG502S23M">
    <property type="taxonomic scope" value="Eukaryota"/>
</dbReference>
<dbReference type="GO" id="GO:0008270">
    <property type="term" value="F:zinc ion binding"/>
    <property type="evidence" value="ECO:0007669"/>
    <property type="project" value="InterPro"/>
</dbReference>
<dbReference type="KEGG" id="pfy:PFICI_11088"/>
<evidence type="ECO:0000313" key="5">
    <source>
        <dbReference type="Proteomes" id="UP000030651"/>
    </source>
</evidence>
<dbReference type="OrthoDB" id="410267at2759"/>
<dbReference type="PANTHER" id="PTHR31001:SF90">
    <property type="entry name" value="CENTROMERE DNA-BINDING PROTEIN COMPLEX CBF3 SUBUNIT B"/>
    <property type="match status" value="1"/>
</dbReference>
<dbReference type="CDD" id="cd00067">
    <property type="entry name" value="GAL4"/>
    <property type="match status" value="1"/>
</dbReference>
<dbReference type="PROSITE" id="PS50048">
    <property type="entry name" value="ZN2_CY6_FUNGAL_2"/>
    <property type="match status" value="1"/>
</dbReference>
<dbReference type="Gene3D" id="4.10.240.10">
    <property type="entry name" value="Zn(2)-C6 fungal-type DNA-binding domain"/>
    <property type="match status" value="1"/>
</dbReference>
<dbReference type="PANTHER" id="PTHR31001">
    <property type="entry name" value="UNCHARACTERIZED TRANSCRIPTIONAL REGULATORY PROTEIN"/>
    <property type="match status" value="1"/>
</dbReference>
<dbReference type="EMBL" id="KI912116">
    <property type="protein sequence ID" value="ETS77214.1"/>
    <property type="molecule type" value="Genomic_DNA"/>
</dbReference>
<dbReference type="OMA" id="AGCFPHR"/>
<name>W3WTT8_PESFW</name>
<comment type="subcellular location">
    <subcellularLocation>
        <location evidence="1">Nucleus</location>
    </subcellularLocation>
</comment>
<keyword evidence="5" id="KW-1185">Reference proteome</keyword>
<dbReference type="PROSITE" id="PS00463">
    <property type="entry name" value="ZN2_CY6_FUNGAL_1"/>
    <property type="match status" value="1"/>
</dbReference>
<dbReference type="InterPro" id="IPR036864">
    <property type="entry name" value="Zn2-C6_fun-type_DNA-bd_sf"/>
</dbReference>
<dbReference type="Proteomes" id="UP000030651">
    <property type="component" value="Unassembled WGS sequence"/>
</dbReference>
<keyword evidence="2" id="KW-0539">Nucleus</keyword>
<evidence type="ECO:0000256" key="1">
    <source>
        <dbReference type="ARBA" id="ARBA00004123"/>
    </source>
</evidence>